<accession>A0A1C3W578</accession>
<reference evidence="1 2" key="1">
    <citation type="submission" date="2016-08" db="EMBL/GenBank/DDBJ databases">
        <authorList>
            <person name="Seilhamer J.J."/>
        </authorList>
    </citation>
    <scope>NUCLEOTIDE SEQUENCE [LARGE SCALE GENOMIC DNA]</scope>
    <source>
        <strain evidence="1 2">CCBAU 10071</strain>
    </source>
</reference>
<evidence type="ECO:0000313" key="2">
    <source>
        <dbReference type="Proteomes" id="UP000183174"/>
    </source>
</evidence>
<gene>
    <name evidence="1" type="ORF">GA0061099_1005285</name>
</gene>
<name>A0A1C3W578_9BRAD</name>
<evidence type="ECO:0000313" key="1">
    <source>
        <dbReference type="EMBL" id="SCB35189.1"/>
    </source>
</evidence>
<sequence>MEPFWVPEYGKNHLTFIKLEPIQSIRKCGIPETDSALSLGYLCLGIDSYGCRV</sequence>
<dbReference type="EMBL" id="FMAE01000005">
    <property type="protein sequence ID" value="SCB35189.1"/>
    <property type="molecule type" value="Genomic_DNA"/>
</dbReference>
<proteinExistence type="predicted"/>
<protein>
    <submittedName>
        <fullName evidence="1">Uncharacterized protein</fullName>
    </submittedName>
</protein>
<organism evidence="1 2">
    <name type="scientific">Bradyrhizobium yuanmingense</name>
    <dbReference type="NCBI Taxonomy" id="108015"/>
    <lineage>
        <taxon>Bacteria</taxon>
        <taxon>Pseudomonadati</taxon>
        <taxon>Pseudomonadota</taxon>
        <taxon>Alphaproteobacteria</taxon>
        <taxon>Hyphomicrobiales</taxon>
        <taxon>Nitrobacteraceae</taxon>
        <taxon>Bradyrhizobium</taxon>
    </lineage>
</organism>
<dbReference type="Proteomes" id="UP000183174">
    <property type="component" value="Unassembled WGS sequence"/>
</dbReference>
<dbReference type="AlphaFoldDB" id="A0A1C3W578"/>